<reference evidence="1 2" key="1">
    <citation type="submission" date="2017-06" db="EMBL/GenBank/DDBJ databases">
        <title>Genome sequencing of cyanobaciteial culture collection at National Institute for Environmental Studies (NIES).</title>
        <authorList>
            <person name="Hirose Y."/>
            <person name="Shimura Y."/>
            <person name="Fujisawa T."/>
            <person name="Nakamura Y."/>
            <person name="Kawachi M."/>
        </authorList>
    </citation>
    <scope>NUCLEOTIDE SEQUENCE [LARGE SCALE GENOMIC DNA]</scope>
    <source>
        <strain evidence="1 2">NIES-267</strain>
    </source>
</reference>
<dbReference type="AlphaFoldDB" id="A0A1Z4LTK2"/>
<organism evidence="1 2">
    <name type="scientific">Calothrix parasitica NIES-267</name>
    <dbReference type="NCBI Taxonomy" id="1973488"/>
    <lineage>
        <taxon>Bacteria</taxon>
        <taxon>Bacillati</taxon>
        <taxon>Cyanobacteriota</taxon>
        <taxon>Cyanophyceae</taxon>
        <taxon>Nostocales</taxon>
        <taxon>Calotrichaceae</taxon>
        <taxon>Calothrix</taxon>
    </lineage>
</organism>
<protein>
    <submittedName>
        <fullName evidence="1">Uncharacterized protein</fullName>
    </submittedName>
</protein>
<name>A0A1Z4LTK2_9CYAN</name>
<proteinExistence type="predicted"/>
<dbReference type="EMBL" id="AP018227">
    <property type="protein sequence ID" value="BAY84481.1"/>
    <property type="molecule type" value="Genomic_DNA"/>
</dbReference>
<dbReference type="Proteomes" id="UP000218418">
    <property type="component" value="Chromosome"/>
</dbReference>
<evidence type="ECO:0000313" key="1">
    <source>
        <dbReference type="EMBL" id="BAY84481.1"/>
    </source>
</evidence>
<evidence type="ECO:0000313" key="2">
    <source>
        <dbReference type="Proteomes" id="UP000218418"/>
    </source>
</evidence>
<gene>
    <name evidence="1" type="ORF">NIES267_39770</name>
</gene>
<sequence length="61" mass="7215">MENLYIRFLGVILLDSCPIHKSKHRNYFELVNAKFEILGALDWIEIDLFDVKRLHLTANNN</sequence>
<accession>A0A1Z4LTK2</accession>
<keyword evidence="2" id="KW-1185">Reference proteome</keyword>